<dbReference type="RefSeq" id="WP_051635516.1">
    <property type="nucleotide sequence ID" value="NZ_CAAAIS010000001.1"/>
</dbReference>
<reference evidence="2 3" key="1">
    <citation type="submission" date="2018-06" db="EMBL/GenBank/DDBJ databases">
        <authorList>
            <consortium name="Pathogen Informatics"/>
            <person name="Doyle S."/>
        </authorList>
    </citation>
    <scope>NUCLEOTIDE SEQUENCE [LARGE SCALE GENOMIC DNA]</scope>
    <source>
        <strain evidence="2 3">NCTC11532</strain>
    </source>
</reference>
<organism evidence="2 3">
    <name type="scientific">Legionella wadsworthii</name>
    <dbReference type="NCBI Taxonomy" id="28088"/>
    <lineage>
        <taxon>Bacteria</taxon>
        <taxon>Pseudomonadati</taxon>
        <taxon>Pseudomonadota</taxon>
        <taxon>Gammaproteobacteria</taxon>
        <taxon>Legionellales</taxon>
        <taxon>Legionellaceae</taxon>
        <taxon>Legionella</taxon>
    </lineage>
</organism>
<dbReference type="Proteomes" id="UP000255297">
    <property type="component" value="Unassembled WGS sequence"/>
</dbReference>
<dbReference type="InterPro" id="IPR054178">
    <property type="entry name" value="Lpg0393-like_VPS9"/>
</dbReference>
<evidence type="ECO:0000313" key="2">
    <source>
        <dbReference type="EMBL" id="STY29652.1"/>
    </source>
</evidence>
<evidence type="ECO:0000259" key="1">
    <source>
        <dbReference type="Pfam" id="PF22035"/>
    </source>
</evidence>
<protein>
    <recommendedName>
        <fullName evidence="1">Lpg0393-like VPS9-like domain-containing protein</fullName>
    </recommendedName>
</protein>
<feature type="domain" description="Lpg0393-like VPS9-like" evidence="1">
    <location>
        <begin position="152"/>
        <end position="226"/>
    </location>
</feature>
<proteinExistence type="predicted"/>
<accession>A0A378LUY8</accession>
<dbReference type="Pfam" id="PF22035">
    <property type="entry name" value="Lpg0393_VPS9"/>
    <property type="match status" value="1"/>
</dbReference>
<name>A0A378LUY8_9GAMM</name>
<dbReference type="OrthoDB" id="5652668at2"/>
<evidence type="ECO:0000313" key="3">
    <source>
        <dbReference type="Proteomes" id="UP000255297"/>
    </source>
</evidence>
<keyword evidence="3" id="KW-1185">Reference proteome</keyword>
<gene>
    <name evidence="2" type="ORF">NCTC11532_01850</name>
</gene>
<sequence>MIQREKELLEQISDAIKDTNRPLNDRLDLLFSALFELDKIQKGQRNGYSEELLKEVTKEAALEELLKQIAATAETEDTDTKIVRSILKFALKNPEIYGLSIRFKPFIQQCLANTSIEAETPVALNTVILKQDWVAREVLQIQDLGEDAPNAQIFVDALRKGDYFVASKFSNWVVKKYETPELNPKGVILGVDNLHPLIAYELAYTDISPEDMPAVLVMFDHSQAEDQYNAILISSGISNLINEIAAIKKIDSDQNPIDVLKEKHEQFLKSENPVEELIEKGLTFKDIEDLGDHSHPDKVKHFSRLNRSPVTTNSILLNTPTASLDEMDTLINFKDQIFEYIDYLEANPPENPQDESYNNRLKAAYEMLKTLQKGGTFYDNIIPNLITQSKIIAANNPTPWEVDWLRKSRESFTTQLIQLNTWDAHSEHIGVLVALQKQLIRYMHHLETEISNAPKPHLSQHLELAYDMLAVLQLGGSIKEVMIPKINSIVRSIAQSNPQIWEIDWLRATRDSLTANFMGLNTIHADFVVDHEKLLELKNKIISYLDYLENNPPENFQQTYVNRVKAASAMLEILQQGGKVKEEIIPKIKAQADIISKNKPGILELGFLGWLQSFFDQFKKPMSLETSKALEEINKIVQSNEVKEPANHVLEQENISMEGGEGTKSQKGPFSI</sequence>
<dbReference type="EMBL" id="UGPB01000001">
    <property type="protein sequence ID" value="STY29652.1"/>
    <property type="molecule type" value="Genomic_DNA"/>
</dbReference>
<dbReference type="AlphaFoldDB" id="A0A378LUY8"/>
<dbReference type="STRING" id="1122170.GCA_000701265_00636"/>